<dbReference type="OrthoDB" id="7887808at2759"/>
<reference evidence="2" key="1">
    <citation type="submission" date="2021-06" db="EMBL/GenBank/DDBJ databases">
        <authorList>
            <person name="Kallberg Y."/>
            <person name="Tangrot J."/>
            <person name="Rosling A."/>
        </authorList>
    </citation>
    <scope>NUCLEOTIDE SEQUENCE</scope>
    <source>
        <strain evidence="2">CL551</strain>
    </source>
</reference>
<gene>
    <name evidence="2" type="ORF">AMORRO_LOCUS5157</name>
</gene>
<dbReference type="PANTHER" id="PTHR12373">
    <property type="entry name" value="ENHANCER OF RUDIMENTARY ERH"/>
    <property type="match status" value="1"/>
</dbReference>
<dbReference type="Proteomes" id="UP000789342">
    <property type="component" value="Unassembled WGS sequence"/>
</dbReference>
<name>A0A9N9ATH2_9GLOM</name>
<dbReference type="InterPro" id="IPR035912">
    <property type="entry name" value="EHR_sf"/>
</dbReference>
<comment type="similarity">
    <text evidence="1">Belongs to the E(R) family.</text>
</comment>
<keyword evidence="3" id="KW-1185">Reference proteome</keyword>
<evidence type="ECO:0000313" key="2">
    <source>
        <dbReference type="EMBL" id="CAG8541693.1"/>
    </source>
</evidence>
<dbReference type="SUPFAM" id="SSF143875">
    <property type="entry name" value="ERH-like"/>
    <property type="match status" value="1"/>
</dbReference>
<dbReference type="Gene3D" id="3.30.2260.10">
    <property type="entry name" value="Enhancer of rudimentary"/>
    <property type="match status" value="1"/>
</dbReference>
<dbReference type="Pfam" id="PF01133">
    <property type="entry name" value="ER"/>
    <property type="match status" value="1"/>
</dbReference>
<protein>
    <submittedName>
        <fullName evidence="2">13367_t:CDS:1</fullName>
    </submittedName>
</protein>
<dbReference type="InterPro" id="IPR000781">
    <property type="entry name" value="ERH"/>
</dbReference>
<evidence type="ECO:0000313" key="3">
    <source>
        <dbReference type="Proteomes" id="UP000789342"/>
    </source>
</evidence>
<organism evidence="2 3">
    <name type="scientific">Acaulospora morrowiae</name>
    <dbReference type="NCBI Taxonomy" id="94023"/>
    <lineage>
        <taxon>Eukaryota</taxon>
        <taxon>Fungi</taxon>
        <taxon>Fungi incertae sedis</taxon>
        <taxon>Mucoromycota</taxon>
        <taxon>Glomeromycotina</taxon>
        <taxon>Glomeromycetes</taxon>
        <taxon>Diversisporales</taxon>
        <taxon>Acaulosporaceae</taxon>
        <taxon>Acaulospora</taxon>
    </lineage>
</organism>
<dbReference type="EMBL" id="CAJVPV010003025">
    <property type="protein sequence ID" value="CAG8541693.1"/>
    <property type="molecule type" value="Genomic_DNA"/>
</dbReference>
<comment type="caution">
    <text evidence="2">The sequence shown here is derived from an EMBL/GenBank/DDBJ whole genome shotgun (WGS) entry which is preliminary data.</text>
</comment>
<sequence length="132" mass="15204">MVCISSYFDMLFSGHTILIFQKSVNPNSRAWTEYDNVAMALEAIVSMFEKQLIETNPCLSCINYQVSDLISFISQCKEFAAFIFDSTINAYIPRDKAWIQEMTVSHLRRKLEPKKVDGRVNGTFGGKRNRYI</sequence>
<dbReference type="PANTHER" id="PTHR12373:SF0">
    <property type="entry name" value="ENHANCER OF RUDIMENTARY HOMOLOG"/>
    <property type="match status" value="1"/>
</dbReference>
<accession>A0A9N9ATH2</accession>
<evidence type="ECO:0000256" key="1">
    <source>
        <dbReference type="ARBA" id="ARBA00007491"/>
    </source>
</evidence>
<proteinExistence type="inferred from homology"/>
<dbReference type="AlphaFoldDB" id="A0A9N9ATH2"/>